<dbReference type="Gramene" id="Psat06G0203700-T1">
    <property type="protein sequence ID" value="KAI5395703.1"/>
    <property type="gene ID" value="KIW84_062037"/>
</dbReference>
<dbReference type="InterPro" id="IPR001005">
    <property type="entry name" value="SANT/Myb"/>
</dbReference>
<dbReference type="Pfam" id="PF00249">
    <property type="entry name" value="Myb_DNA-binding"/>
    <property type="match status" value="2"/>
</dbReference>
<comment type="caution">
    <text evidence="9">The sequence shown here is derived from an EMBL/GenBank/DDBJ whole genome shotgun (WGS) entry which is preliminary data.</text>
</comment>
<dbReference type="AlphaFoldDB" id="A0A9D4W682"/>
<dbReference type="Gramene" id="PSAT_LOCUS26067_t1">
    <property type="protein sequence ID" value="CAL5207283.1"/>
    <property type="gene ID" value="PSAT_LOCUS26067"/>
</dbReference>
<feature type="domain" description="Myb-like" evidence="7">
    <location>
        <begin position="14"/>
        <end position="66"/>
    </location>
</feature>
<organism evidence="9 10">
    <name type="scientific">Pisum sativum</name>
    <name type="common">Garden pea</name>
    <name type="synonym">Lathyrus oleraceus</name>
    <dbReference type="NCBI Taxonomy" id="3888"/>
    <lineage>
        <taxon>Eukaryota</taxon>
        <taxon>Viridiplantae</taxon>
        <taxon>Streptophyta</taxon>
        <taxon>Embryophyta</taxon>
        <taxon>Tracheophyta</taxon>
        <taxon>Spermatophyta</taxon>
        <taxon>Magnoliopsida</taxon>
        <taxon>eudicotyledons</taxon>
        <taxon>Gunneridae</taxon>
        <taxon>Pentapetalae</taxon>
        <taxon>rosids</taxon>
        <taxon>fabids</taxon>
        <taxon>Fabales</taxon>
        <taxon>Fabaceae</taxon>
        <taxon>Papilionoideae</taxon>
        <taxon>50 kb inversion clade</taxon>
        <taxon>NPAAA clade</taxon>
        <taxon>Hologalegina</taxon>
        <taxon>IRL clade</taxon>
        <taxon>Fabeae</taxon>
        <taxon>Lathyrus</taxon>
    </lineage>
</organism>
<dbReference type="EMBL" id="JAMSHJ010000006">
    <property type="protein sequence ID" value="KAI5395703.1"/>
    <property type="molecule type" value="Genomic_DNA"/>
</dbReference>
<dbReference type="GO" id="GO:0009646">
    <property type="term" value="P:response to absence of light"/>
    <property type="evidence" value="ECO:0007669"/>
    <property type="project" value="EnsemblPlants"/>
</dbReference>
<dbReference type="InterPro" id="IPR044676">
    <property type="entry name" value="EOBI/EOBII-like_plant"/>
</dbReference>
<evidence type="ECO:0000256" key="3">
    <source>
        <dbReference type="ARBA" id="ARBA00023015"/>
    </source>
</evidence>
<keyword evidence="4" id="KW-0238">DNA-binding</keyword>
<dbReference type="PANTHER" id="PTHR45675">
    <property type="entry name" value="MYB TRANSCRIPTION FACTOR-RELATED-RELATED"/>
    <property type="match status" value="1"/>
</dbReference>
<dbReference type="FunFam" id="1.10.10.60:FF:000011">
    <property type="entry name" value="Myb transcription factor"/>
    <property type="match status" value="1"/>
</dbReference>
<dbReference type="InterPro" id="IPR017930">
    <property type="entry name" value="Myb_dom"/>
</dbReference>
<evidence type="ECO:0000313" key="10">
    <source>
        <dbReference type="Proteomes" id="UP001058974"/>
    </source>
</evidence>
<evidence type="ECO:0000256" key="4">
    <source>
        <dbReference type="ARBA" id="ARBA00023125"/>
    </source>
</evidence>
<dbReference type="SMART" id="SM00717">
    <property type="entry name" value="SANT"/>
    <property type="match status" value="2"/>
</dbReference>
<dbReference type="PROSITE" id="PS50090">
    <property type="entry name" value="MYB_LIKE"/>
    <property type="match status" value="2"/>
</dbReference>
<dbReference type="Gene3D" id="1.10.10.60">
    <property type="entry name" value="Homeodomain-like"/>
    <property type="match status" value="2"/>
</dbReference>
<evidence type="ECO:0000256" key="6">
    <source>
        <dbReference type="ARBA" id="ARBA00023242"/>
    </source>
</evidence>
<comment type="subcellular location">
    <subcellularLocation>
        <location evidence="1">Nucleus</location>
    </subcellularLocation>
</comment>
<feature type="domain" description="HTH myb-type" evidence="8">
    <location>
        <begin position="67"/>
        <end position="121"/>
    </location>
</feature>
<dbReference type="SUPFAM" id="SSF46689">
    <property type="entry name" value="Homeodomain-like"/>
    <property type="match status" value="1"/>
</dbReference>
<name>A0A9D4W682_PEA</name>
<dbReference type="GO" id="GO:0043565">
    <property type="term" value="F:sequence-specific DNA binding"/>
    <property type="evidence" value="ECO:0007669"/>
    <property type="project" value="InterPro"/>
</dbReference>
<evidence type="ECO:0000259" key="7">
    <source>
        <dbReference type="PROSITE" id="PS50090"/>
    </source>
</evidence>
<evidence type="ECO:0000256" key="2">
    <source>
        <dbReference type="ARBA" id="ARBA00022737"/>
    </source>
</evidence>
<sequence>MNVEREKYQVAMQGENLHKGTWLQEEDEQLISFVTRLGERRWDSLAKVAGLRRSGKSCRLRWLNYLRPNLKHGPFSVEEERLIVQLQLQWGNKWSKIARRLPGRTDNEIKNYWRTRLRKKVEVKQEGEFVYKVENAAQQSNKKSIDVVCKSGKETKESSIDSSSPLTDWGMRNSPYHESRILDWIAELQNGLGQDCNSNESMYEYNPHQHYDIWDCSGFLWDL</sequence>
<dbReference type="Proteomes" id="UP001058974">
    <property type="component" value="Chromosome 6"/>
</dbReference>
<dbReference type="InterPro" id="IPR009057">
    <property type="entry name" value="Homeodomain-like_sf"/>
</dbReference>
<keyword evidence="3" id="KW-0805">Transcription regulation</keyword>
<protein>
    <submittedName>
        <fullName evidence="9">Uncharacterized protein</fullName>
    </submittedName>
</protein>
<feature type="domain" description="Myb-like" evidence="7">
    <location>
        <begin position="67"/>
        <end position="117"/>
    </location>
</feature>
<gene>
    <name evidence="9" type="ORF">KIW84_062037</name>
</gene>
<dbReference type="CDD" id="cd00167">
    <property type="entry name" value="SANT"/>
    <property type="match status" value="2"/>
</dbReference>
<proteinExistence type="predicted"/>
<dbReference type="PROSITE" id="PS51294">
    <property type="entry name" value="HTH_MYB"/>
    <property type="match status" value="2"/>
</dbReference>
<keyword evidence="6" id="KW-0539">Nucleus</keyword>
<evidence type="ECO:0000259" key="8">
    <source>
        <dbReference type="PROSITE" id="PS51294"/>
    </source>
</evidence>
<reference evidence="9 10" key="1">
    <citation type="journal article" date="2022" name="Nat. Genet.">
        <title>Improved pea reference genome and pan-genome highlight genomic features and evolutionary characteristics.</title>
        <authorList>
            <person name="Yang T."/>
            <person name="Liu R."/>
            <person name="Luo Y."/>
            <person name="Hu S."/>
            <person name="Wang D."/>
            <person name="Wang C."/>
            <person name="Pandey M.K."/>
            <person name="Ge S."/>
            <person name="Xu Q."/>
            <person name="Li N."/>
            <person name="Li G."/>
            <person name="Huang Y."/>
            <person name="Saxena R.K."/>
            <person name="Ji Y."/>
            <person name="Li M."/>
            <person name="Yan X."/>
            <person name="He Y."/>
            <person name="Liu Y."/>
            <person name="Wang X."/>
            <person name="Xiang C."/>
            <person name="Varshney R.K."/>
            <person name="Ding H."/>
            <person name="Gao S."/>
            <person name="Zong X."/>
        </authorList>
    </citation>
    <scope>NUCLEOTIDE SEQUENCE [LARGE SCALE GENOMIC DNA]</scope>
    <source>
        <strain evidence="9 10">cv. Zhongwan 6</strain>
    </source>
</reference>
<keyword evidence="10" id="KW-1185">Reference proteome</keyword>
<dbReference type="GO" id="GO:0005634">
    <property type="term" value="C:nucleus"/>
    <property type="evidence" value="ECO:0007669"/>
    <property type="project" value="UniProtKB-SubCell"/>
</dbReference>
<feature type="domain" description="HTH myb-type" evidence="8">
    <location>
        <begin position="14"/>
        <end position="66"/>
    </location>
</feature>
<evidence type="ECO:0000256" key="5">
    <source>
        <dbReference type="ARBA" id="ARBA00023163"/>
    </source>
</evidence>
<keyword evidence="5" id="KW-0804">Transcription</keyword>
<keyword evidence="2" id="KW-0677">Repeat</keyword>
<dbReference type="PANTHER" id="PTHR45675:SF8">
    <property type="entry name" value="TRANSCRIPTION FACTOR MYB27"/>
    <property type="match status" value="1"/>
</dbReference>
<accession>A0A9D4W682</accession>
<dbReference type="GO" id="GO:0003700">
    <property type="term" value="F:DNA-binding transcription factor activity"/>
    <property type="evidence" value="ECO:0007669"/>
    <property type="project" value="InterPro"/>
</dbReference>
<evidence type="ECO:0000256" key="1">
    <source>
        <dbReference type="ARBA" id="ARBA00004123"/>
    </source>
</evidence>
<evidence type="ECO:0000313" key="9">
    <source>
        <dbReference type="EMBL" id="KAI5395703.1"/>
    </source>
</evidence>